<comment type="subunit">
    <text evidence="13">F-type ATPases have 2 components, F(1) - the catalytic core - and F(0) - the membrane proton channel. F(1) has five subunits: alpha(3), beta(3), gamma(1), delta(1), epsilon(1). F(0) has three main subunits: a(1), b(2) and c(10-14). The alpha and beta chains form an alternating ring which encloses part of the gamma chain. F(1) is attached to F(0) by a central stalk formed by the gamma and epsilon chains, while a peripheral stalk is formed by the delta and b chains.</text>
</comment>
<evidence type="ECO:0000256" key="15">
    <source>
        <dbReference type="SAM" id="Coils"/>
    </source>
</evidence>
<feature type="transmembrane region" description="Helical" evidence="13">
    <location>
        <begin position="6"/>
        <end position="24"/>
    </location>
</feature>
<evidence type="ECO:0000256" key="5">
    <source>
        <dbReference type="ARBA" id="ARBA00022781"/>
    </source>
</evidence>
<feature type="coiled-coil region" evidence="15">
    <location>
        <begin position="31"/>
        <end position="116"/>
    </location>
</feature>
<evidence type="ECO:0000256" key="10">
    <source>
        <dbReference type="ARBA" id="ARBA00025198"/>
    </source>
</evidence>
<name>A0ABT4LPC2_9PROT</name>
<keyword evidence="5 13" id="KW-0375">Hydrogen ion transport</keyword>
<evidence type="ECO:0000256" key="12">
    <source>
        <dbReference type="ARBA" id="ARBA00037847"/>
    </source>
</evidence>
<dbReference type="PANTHER" id="PTHR33445">
    <property type="entry name" value="ATP SYNTHASE SUBUNIT B', CHLOROPLASTIC"/>
    <property type="match status" value="1"/>
</dbReference>
<evidence type="ECO:0000256" key="4">
    <source>
        <dbReference type="ARBA" id="ARBA00022692"/>
    </source>
</evidence>
<evidence type="ECO:0000256" key="9">
    <source>
        <dbReference type="ARBA" id="ARBA00023310"/>
    </source>
</evidence>
<evidence type="ECO:0000256" key="1">
    <source>
        <dbReference type="ARBA" id="ARBA00005513"/>
    </source>
</evidence>
<gene>
    <name evidence="13" type="primary">atpF</name>
    <name evidence="16" type="ORF">O4H49_13505</name>
</gene>
<keyword evidence="9 13" id="KW-0066">ATP synthesis</keyword>
<evidence type="ECO:0000313" key="17">
    <source>
        <dbReference type="Proteomes" id="UP001069802"/>
    </source>
</evidence>
<evidence type="ECO:0000256" key="14">
    <source>
        <dbReference type="RuleBase" id="RU003848"/>
    </source>
</evidence>
<dbReference type="CDD" id="cd06503">
    <property type="entry name" value="ATP-synt_Fo_b"/>
    <property type="match status" value="1"/>
</dbReference>
<dbReference type="Pfam" id="PF00430">
    <property type="entry name" value="ATP-synt_B"/>
    <property type="match status" value="1"/>
</dbReference>
<evidence type="ECO:0000256" key="3">
    <source>
        <dbReference type="ARBA" id="ARBA00022547"/>
    </source>
</evidence>
<reference evidence="16" key="1">
    <citation type="submission" date="2022-12" db="EMBL/GenBank/DDBJ databases">
        <title>Bacterial isolates from different developmental stages of Nematostella vectensis.</title>
        <authorList>
            <person name="Fraune S."/>
        </authorList>
    </citation>
    <scope>NUCLEOTIDE SEQUENCE</scope>
    <source>
        <strain evidence="16">G21630-S1</strain>
    </source>
</reference>
<protein>
    <recommendedName>
        <fullName evidence="13">ATP synthase subunit b</fullName>
    </recommendedName>
    <alternativeName>
        <fullName evidence="13">ATP synthase F(0) sector subunit b</fullName>
    </alternativeName>
    <alternativeName>
        <fullName evidence="13">ATPase subunit I</fullName>
    </alternativeName>
    <alternativeName>
        <fullName evidence="13">F-type ATPase subunit b</fullName>
        <shortName evidence="13">F-ATPase subunit b</shortName>
    </alternativeName>
</protein>
<dbReference type="InterPro" id="IPR050059">
    <property type="entry name" value="ATP_synthase_B_chain"/>
</dbReference>
<evidence type="ECO:0000256" key="11">
    <source>
        <dbReference type="ARBA" id="ARBA00025614"/>
    </source>
</evidence>
<evidence type="ECO:0000256" key="7">
    <source>
        <dbReference type="ARBA" id="ARBA00023065"/>
    </source>
</evidence>
<evidence type="ECO:0000256" key="2">
    <source>
        <dbReference type="ARBA" id="ARBA00022448"/>
    </source>
</evidence>
<dbReference type="RefSeq" id="WP_269423960.1">
    <property type="nucleotide sequence ID" value="NZ_JAPWGY010000004.1"/>
</dbReference>
<comment type="caution">
    <text evidence="16">The sequence shown here is derived from an EMBL/GenBank/DDBJ whole genome shotgun (WGS) entry which is preliminary data.</text>
</comment>
<dbReference type="PANTHER" id="PTHR33445:SF1">
    <property type="entry name" value="ATP SYNTHASE SUBUNIT B"/>
    <property type="match status" value="1"/>
</dbReference>
<keyword evidence="3 13" id="KW-0138">CF(0)</keyword>
<keyword evidence="6 13" id="KW-1133">Transmembrane helix</keyword>
<comment type="subcellular location">
    <subcellularLocation>
        <location evidence="13">Cell membrane</location>
        <topology evidence="13">Single-pass membrane protein</topology>
    </subcellularLocation>
    <subcellularLocation>
        <location evidence="12">Endomembrane system</location>
        <topology evidence="12">Single-pass membrane protein</topology>
    </subcellularLocation>
</comment>
<dbReference type="HAMAP" id="MF_01398">
    <property type="entry name" value="ATP_synth_b_bprime"/>
    <property type="match status" value="1"/>
</dbReference>
<keyword evidence="13" id="KW-1003">Cell membrane</keyword>
<keyword evidence="4 13" id="KW-0812">Transmembrane</keyword>
<keyword evidence="2 13" id="KW-0813">Transport</keyword>
<evidence type="ECO:0000313" key="16">
    <source>
        <dbReference type="EMBL" id="MCZ4281802.1"/>
    </source>
</evidence>
<keyword evidence="15" id="KW-0175">Coiled coil</keyword>
<keyword evidence="8 13" id="KW-0472">Membrane</keyword>
<sequence>MEFLHSPSFWVGVSFFIFVFLVIAKGGKGILASLDARGEAIRKTLEEAQNLREEAQKTLAEYKRKQRDALKEAEEIVEHAKAEAIRVGEESAKELEVSLKRREQQAMDKINQAEAAALNEVRNQAVDVAISATKAILSSSITKPKAKALLDDSISALDGKFH</sequence>
<evidence type="ECO:0000256" key="13">
    <source>
        <dbReference type="HAMAP-Rule" id="MF_01398"/>
    </source>
</evidence>
<evidence type="ECO:0000256" key="6">
    <source>
        <dbReference type="ARBA" id="ARBA00022989"/>
    </source>
</evidence>
<comment type="similarity">
    <text evidence="1 13 14">Belongs to the ATPase B chain family.</text>
</comment>
<proteinExistence type="inferred from homology"/>
<dbReference type="Proteomes" id="UP001069802">
    <property type="component" value="Unassembled WGS sequence"/>
</dbReference>
<dbReference type="EMBL" id="JAPWGY010000004">
    <property type="protein sequence ID" value="MCZ4281802.1"/>
    <property type="molecule type" value="Genomic_DNA"/>
</dbReference>
<accession>A0ABT4LPC2</accession>
<evidence type="ECO:0000256" key="8">
    <source>
        <dbReference type="ARBA" id="ARBA00023136"/>
    </source>
</evidence>
<keyword evidence="7 13" id="KW-0406">Ion transport</keyword>
<dbReference type="InterPro" id="IPR002146">
    <property type="entry name" value="ATP_synth_b/b'su_bac/chlpt"/>
</dbReference>
<organism evidence="16 17">
    <name type="scientific">Kiloniella laminariae</name>
    <dbReference type="NCBI Taxonomy" id="454162"/>
    <lineage>
        <taxon>Bacteria</taxon>
        <taxon>Pseudomonadati</taxon>
        <taxon>Pseudomonadota</taxon>
        <taxon>Alphaproteobacteria</taxon>
        <taxon>Rhodospirillales</taxon>
        <taxon>Kiloniellaceae</taxon>
        <taxon>Kiloniella</taxon>
    </lineage>
</organism>
<keyword evidence="17" id="KW-1185">Reference proteome</keyword>
<comment type="function">
    <text evidence="10 13">F(1)F(0) ATP synthase produces ATP from ADP in the presence of a proton or sodium gradient. F-type ATPases consist of two structural domains, F(1) containing the extramembraneous catalytic core and F(0) containing the membrane proton channel, linked together by a central stalk and a peripheral stalk. During catalysis, ATP synthesis in the catalytic domain of F(1) is coupled via a rotary mechanism of the central stalk subunits to proton translocation.</text>
</comment>
<comment type="function">
    <text evidence="11">Component of the F(0) channel, it forms part of the peripheral stalk, linking F(1) to F(0). The b'-subunit is a diverged and duplicated form of b found in plants and photosynthetic bacteria.</text>
</comment>